<dbReference type="SMART" id="SM00228">
    <property type="entry name" value="PDZ"/>
    <property type="match status" value="1"/>
</dbReference>
<keyword evidence="4 5" id="KW-0720">Serine protease</keyword>
<dbReference type="Pfam" id="PF17820">
    <property type="entry name" value="PDZ_6"/>
    <property type="match status" value="1"/>
</dbReference>
<dbReference type="GO" id="GO:0007165">
    <property type="term" value="P:signal transduction"/>
    <property type="evidence" value="ECO:0007669"/>
    <property type="project" value="TreeGrafter"/>
</dbReference>
<accession>A0A953JAK9</accession>
<reference evidence="7" key="2">
    <citation type="submission" date="2021-08" db="EMBL/GenBank/DDBJ databases">
        <authorList>
            <person name="Dalcin Martins P."/>
        </authorList>
    </citation>
    <scope>NUCLEOTIDE SEQUENCE</scope>
    <source>
        <strain evidence="7">MAG_39</strain>
    </source>
</reference>
<evidence type="ECO:0000256" key="5">
    <source>
        <dbReference type="RuleBase" id="RU004404"/>
    </source>
</evidence>
<dbReference type="Gene3D" id="3.30.750.44">
    <property type="match status" value="1"/>
</dbReference>
<dbReference type="GO" id="GO:0006508">
    <property type="term" value="P:proteolysis"/>
    <property type="evidence" value="ECO:0007669"/>
    <property type="project" value="UniProtKB-KW"/>
</dbReference>
<dbReference type="PANTHER" id="PTHR32060">
    <property type="entry name" value="TAIL-SPECIFIC PROTEASE"/>
    <property type="match status" value="1"/>
</dbReference>
<dbReference type="EMBL" id="JAIOIV010000076">
    <property type="protein sequence ID" value="MBZ0156412.1"/>
    <property type="molecule type" value="Genomic_DNA"/>
</dbReference>
<dbReference type="InterPro" id="IPR029045">
    <property type="entry name" value="ClpP/crotonase-like_dom_sf"/>
</dbReference>
<dbReference type="InterPro" id="IPR036034">
    <property type="entry name" value="PDZ_sf"/>
</dbReference>
<comment type="similarity">
    <text evidence="1 5">Belongs to the peptidase S41A family.</text>
</comment>
<dbReference type="NCBIfam" id="TIGR00225">
    <property type="entry name" value="prc"/>
    <property type="match status" value="1"/>
</dbReference>
<dbReference type="Proteomes" id="UP000705867">
    <property type="component" value="Unassembled WGS sequence"/>
</dbReference>
<dbReference type="InterPro" id="IPR004447">
    <property type="entry name" value="Peptidase_S41A"/>
</dbReference>
<dbReference type="SMART" id="SM00245">
    <property type="entry name" value="TSPc"/>
    <property type="match status" value="1"/>
</dbReference>
<keyword evidence="3 5" id="KW-0378">Hydrolase</keyword>
<sequence>MQFLKALSKATGTAAANRALHTIALLFLLVSLAMMPPLEGAPFFLFSSPGPSRGHSPPKIVAEVFLLIIEQYHEQPDAAHLVHRAICGMESLLREEGKAYTRPAIQWKRIGGDRMKLVHLVSSLFDYYRRTARVSPQKLEYAAIQGMLDSLDENSAYMTAAEAREDIEGEAVGLGLRVGLENGMLTALPADEGSPVHRAGIRAGDRILRIEGRPTKDMDLREIISRIQGPRGTAVTLTALREGWEQPKDFTVIRDAVRTRSVEYRLLERGIGYLSIKQFQRNTARDVEEALQHFRSSEGELKGLVLDLRDNPGGLIREAVEVASKFIPSGIIVYLKERAEDTGQRYTGRRPGVRLPCHDVVPMVVLVNDETASASEIVAGALQDYRRSVIIGRNTYGKVSVQTLFPLSNGATLSLTTGRYYLPSGKLIRRGIRPDVEVAERQGGDVPLRVALYALNRAEEGASAEALKKTVEEVLKEKG</sequence>
<evidence type="ECO:0000256" key="2">
    <source>
        <dbReference type="ARBA" id="ARBA00022670"/>
    </source>
</evidence>
<dbReference type="Gene3D" id="2.30.42.10">
    <property type="match status" value="1"/>
</dbReference>
<dbReference type="PROSITE" id="PS50106">
    <property type="entry name" value="PDZ"/>
    <property type="match status" value="1"/>
</dbReference>
<evidence type="ECO:0000313" key="8">
    <source>
        <dbReference type="Proteomes" id="UP000705867"/>
    </source>
</evidence>
<gene>
    <name evidence="7" type="ORF">K8I29_09430</name>
</gene>
<dbReference type="AlphaFoldDB" id="A0A953JAK9"/>
<keyword evidence="2 5" id="KW-0645">Protease</keyword>
<evidence type="ECO:0000256" key="4">
    <source>
        <dbReference type="ARBA" id="ARBA00022825"/>
    </source>
</evidence>
<protein>
    <submittedName>
        <fullName evidence="7">S41 family peptidase</fullName>
    </submittedName>
</protein>
<dbReference type="InterPro" id="IPR041489">
    <property type="entry name" value="PDZ_6"/>
</dbReference>
<dbReference type="Pfam" id="PF03572">
    <property type="entry name" value="Peptidase_S41"/>
    <property type="match status" value="1"/>
</dbReference>
<dbReference type="CDD" id="cd06782">
    <property type="entry name" value="cpPDZ_CPP-like"/>
    <property type="match status" value="1"/>
</dbReference>
<name>A0A953JAK9_9BACT</name>
<evidence type="ECO:0000256" key="3">
    <source>
        <dbReference type="ARBA" id="ARBA00022801"/>
    </source>
</evidence>
<dbReference type="InterPro" id="IPR001478">
    <property type="entry name" value="PDZ"/>
</dbReference>
<feature type="domain" description="PDZ" evidence="6">
    <location>
        <begin position="160"/>
        <end position="228"/>
    </location>
</feature>
<dbReference type="GO" id="GO:0030288">
    <property type="term" value="C:outer membrane-bounded periplasmic space"/>
    <property type="evidence" value="ECO:0007669"/>
    <property type="project" value="TreeGrafter"/>
</dbReference>
<dbReference type="InterPro" id="IPR005151">
    <property type="entry name" value="Tail-specific_protease"/>
</dbReference>
<organism evidence="7 8">
    <name type="scientific">Candidatus Nitrobium versatile</name>
    <dbReference type="NCBI Taxonomy" id="2884831"/>
    <lineage>
        <taxon>Bacteria</taxon>
        <taxon>Pseudomonadati</taxon>
        <taxon>Nitrospirota</taxon>
        <taxon>Nitrospiria</taxon>
        <taxon>Nitrospirales</taxon>
        <taxon>Nitrospiraceae</taxon>
        <taxon>Candidatus Nitrobium</taxon>
    </lineage>
</organism>
<dbReference type="CDD" id="cd07560">
    <property type="entry name" value="Peptidase_S41_CPP"/>
    <property type="match status" value="1"/>
</dbReference>
<dbReference type="GO" id="GO:0008236">
    <property type="term" value="F:serine-type peptidase activity"/>
    <property type="evidence" value="ECO:0007669"/>
    <property type="project" value="UniProtKB-KW"/>
</dbReference>
<dbReference type="PANTHER" id="PTHR32060:SF30">
    <property type="entry name" value="CARBOXY-TERMINAL PROCESSING PROTEASE CTPA"/>
    <property type="match status" value="1"/>
</dbReference>
<dbReference type="Gene3D" id="3.90.226.10">
    <property type="entry name" value="2-enoyl-CoA Hydratase, Chain A, domain 1"/>
    <property type="match status" value="1"/>
</dbReference>
<evidence type="ECO:0000259" key="6">
    <source>
        <dbReference type="PROSITE" id="PS50106"/>
    </source>
</evidence>
<dbReference type="SUPFAM" id="SSF50156">
    <property type="entry name" value="PDZ domain-like"/>
    <property type="match status" value="1"/>
</dbReference>
<reference evidence="7" key="1">
    <citation type="journal article" date="2021" name="bioRxiv">
        <title>Unraveling nitrogen, sulfur and carbon metabolic pathways and microbial community transcriptional responses to substrate deprivation and toxicity stresses in a bioreactor mimicking anoxic brackish coastal sediment conditions.</title>
        <authorList>
            <person name="Martins P.D."/>
            <person name="Echeveste M.J."/>
            <person name="Arshad A."/>
            <person name="Kurth J."/>
            <person name="Ouboter H."/>
            <person name="Jetten M.S.M."/>
            <person name="Welte C.U."/>
        </authorList>
    </citation>
    <scope>NUCLEOTIDE SEQUENCE</scope>
    <source>
        <strain evidence="7">MAG_39</strain>
    </source>
</reference>
<comment type="caution">
    <text evidence="7">The sequence shown here is derived from an EMBL/GenBank/DDBJ whole genome shotgun (WGS) entry which is preliminary data.</text>
</comment>
<evidence type="ECO:0000313" key="7">
    <source>
        <dbReference type="EMBL" id="MBZ0156412.1"/>
    </source>
</evidence>
<dbReference type="SUPFAM" id="SSF52096">
    <property type="entry name" value="ClpP/crotonase"/>
    <property type="match status" value="1"/>
</dbReference>
<dbReference type="GO" id="GO:0004175">
    <property type="term" value="F:endopeptidase activity"/>
    <property type="evidence" value="ECO:0007669"/>
    <property type="project" value="TreeGrafter"/>
</dbReference>
<evidence type="ECO:0000256" key="1">
    <source>
        <dbReference type="ARBA" id="ARBA00009179"/>
    </source>
</evidence>
<proteinExistence type="inferred from homology"/>